<dbReference type="InterPro" id="IPR043502">
    <property type="entry name" value="DNA/RNA_pol_sf"/>
</dbReference>
<gene>
    <name evidence="4" type="ORF">M472_00055</name>
</gene>
<name>U2H626_9SPHI</name>
<comment type="similarity">
    <text evidence="1">Belongs to the bacterial reverse transcriptase family.</text>
</comment>
<dbReference type="PANTHER" id="PTHR34047:SF8">
    <property type="entry name" value="PROTEIN YKFC"/>
    <property type="match status" value="1"/>
</dbReference>
<sequence length="453" mass="53335">MIDQSYSADNFYRLLDYENRKGNYKEGDFFESIQQINNDLKEVKTEYRNNKKTTRDIEQKKINRSLFREKLKDMNEEKKELLLSELHDVSDNIVKDNWQLELRQHFDSSSQKYIYLTGATPETFFALKQTQYCIKKLYKVKQSHRNNIVNQVKLLLSDGAPKVIIRADIKNFFESIPIAELLRKINKDNLLSQLAKKIISRTINSYHRLSNSTIGVPRGIGISAYLSELYLREFDNEIRRMPNVFYYARYVDDILILCANDDSDEEDKLKTLISEVLMRTSGLKLNMEKTSVSIIRDLKTDLRVPKEIEYLGYKFLIKEKGIEISLSEKKIKNYRLKIDKLFRLYAKSSRSKGDKKLLVNGIRFLTGNTRLINNKSNVLIGVYYSNTLLTNSGIWNELDKYVQNKFTSVQADKLFEYVKNKGYSFKIGFESKKFVAFKPLQMKRILTIWKDKR</sequence>
<evidence type="ECO:0000256" key="1">
    <source>
        <dbReference type="ARBA" id="ARBA00034120"/>
    </source>
</evidence>
<dbReference type="PANTHER" id="PTHR34047">
    <property type="entry name" value="NUCLEAR INTRON MATURASE 1, MITOCHONDRIAL-RELATED"/>
    <property type="match status" value="1"/>
</dbReference>
<evidence type="ECO:0000259" key="3">
    <source>
        <dbReference type="PROSITE" id="PS50878"/>
    </source>
</evidence>
<evidence type="ECO:0000256" key="2">
    <source>
        <dbReference type="SAM" id="Coils"/>
    </source>
</evidence>
<dbReference type="InterPro" id="IPR051083">
    <property type="entry name" value="GrpII_Intron_Splice-Mob/Def"/>
</dbReference>
<dbReference type="OrthoDB" id="9780724at2"/>
<organism evidence="4 5">
    <name type="scientific">Sphingobacterium paucimobilis HER1398</name>
    <dbReference type="NCBI Taxonomy" id="1346330"/>
    <lineage>
        <taxon>Bacteria</taxon>
        <taxon>Pseudomonadati</taxon>
        <taxon>Bacteroidota</taxon>
        <taxon>Sphingobacteriia</taxon>
        <taxon>Sphingobacteriales</taxon>
        <taxon>Sphingobacteriaceae</taxon>
        <taxon>Sphingobacterium</taxon>
    </lineage>
</organism>
<reference evidence="4 5" key="1">
    <citation type="journal article" date="2013" name="Genome Announc.">
        <title>The Draft Genome Sequence of Sphingomonas paucimobilis Strain HER1398 (Proteobacteria), Host to the Giant PAU Phage, Indicates That It Is a Member of the Genus Sphingobacterium (Bacteroidetes).</title>
        <authorList>
            <person name="White R.A.III."/>
            <person name="Suttle C.A."/>
        </authorList>
    </citation>
    <scope>NUCLEOTIDE SEQUENCE [LARGE SCALE GENOMIC DNA]</scope>
    <source>
        <strain evidence="4 5">HER1398</strain>
    </source>
</reference>
<protein>
    <recommendedName>
        <fullName evidence="3">Reverse transcriptase domain-containing protein</fullName>
    </recommendedName>
</protein>
<keyword evidence="5" id="KW-1185">Reference proteome</keyword>
<feature type="domain" description="Reverse transcriptase" evidence="3">
    <location>
        <begin position="1"/>
        <end position="315"/>
    </location>
</feature>
<proteinExistence type="inferred from homology"/>
<dbReference type="SUPFAM" id="SSF56672">
    <property type="entry name" value="DNA/RNA polymerases"/>
    <property type="match status" value="1"/>
</dbReference>
<dbReference type="STRING" id="1346330.M472_00055"/>
<evidence type="ECO:0000313" key="5">
    <source>
        <dbReference type="Proteomes" id="UP000016584"/>
    </source>
</evidence>
<dbReference type="InterPro" id="IPR000477">
    <property type="entry name" value="RT_dom"/>
</dbReference>
<dbReference type="PATRIC" id="fig|1346330.5.peg.3871"/>
<evidence type="ECO:0000313" key="4">
    <source>
        <dbReference type="EMBL" id="ERJ57146.1"/>
    </source>
</evidence>
<dbReference type="PROSITE" id="PS50878">
    <property type="entry name" value="RT_POL"/>
    <property type="match status" value="1"/>
</dbReference>
<comment type="caution">
    <text evidence="4">The sequence shown here is derived from an EMBL/GenBank/DDBJ whole genome shotgun (WGS) entry which is preliminary data.</text>
</comment>
<accession>U2H626</accession>
<dbReference type="CDD" id="cd01646">
    <property type="entry name" value="RT_Bac_retron_I"/>
    <property type="match status" value="1"/>
</dbReference>
<feature type="coiled-coil region" evidence="2">
    <location>
        <begin position="33"/>
        <end position="77"/>
    </location>
</feature>
<keyword evidence="2" id="KW-0175">Coiled coil</keyword>
<dbReference type="RefSeq" id="WP_021071877.1">
    <property type="nucleotide sequence ID" value="NZ_ATDL01000022.1"/>
</dbReference>
<dbReference type="NCBIfam" id="NF041747">
    <property type="entry name" value="Drt3a"/>
    <property type="match status" value="1"/>
</dbReference>
<dbReference type="Proteomes" id="UP000016584">
    <property type="component" value="Unassembled WGS sequence"/>
</dbReference>
<dbReference type="AlphaFoldDB" id="U2H626"/>
<dbReference type="eggNOG" id="COG3344">
    <property type="taxonomic scope" value="Bacteria"/>
</dbReference>
<dbReference type="Pfam" id="PF00078">
    <property type="entry name" value="RVT_1"/>
    <property type="match status" value="1"/>
</dbReference>
<dbReference type="EMBL" id="ATDL01000022">
    <property type="protein sequence ID" value="ERJ57146.1"/>
    <property type="molecule type" value="Genomic_DNA"/>
</dbReference>